<evidence type="ECO:0000256" key="1">
    <source>
        <dbReference type="SAM" id="MobiDB-lite"/>
    </source>
</evidence>
<evidence type="ECO:0000313" key="2">
    <source>
        <dbReference type="EMBL" id="RAL64954.1"/>
    </source>
</evidence>
<protein>
    <submittedName>
        <fullName evidence="2">Uncharacterized protein</fullName>
    </submittedName>
</protein>
<accession>A0A395IYL3</accession>
<reference evidence="2 3" key="1">
    <citation type="submission" date="2018-06" db="EMBL/GenBank/DDBJ databases">
        <title>Genome Sequence of the Brown Rot Fungal Pathogen Monilinia fructigena.</title>
        <authorList>
            <person name="Landi L."/>
            <person name="De Miccolis Angelini R.M."/>
            <person name="Pollastro S."/>
            <person name="Abate D."/>
            <person name="Faretra F."/>
            <person name="Romanazzi G."/>
        </authorList>
    </citation>
    <scope>NUCLEOTIDE SEQUENCE [LARGE SCALE GENOMIC DNA]</scope>
    <source>
        <strain evidence="2 3">Mfrg269</strain>
    </source>
</reference>
<sequence>MAPKTTPSINAGERESCKLRVDRAVACFAWVSNIDVISIATAIESKKSPPTATRTSMLIYADPRPPTSTPIRNSRRTRPKH</sequence>
<dbReference type="AlphaFoldDB" id="A0A395IYL3"/>
<keyword evidence="3" id="KW-1185">Reference proteome</keyword>
<comment type="caution">
    <text evidence="2">The sequence shown here is derived from an EMBL/GenBank/DDBJ whole genome shotgun (WGS) entry which is preliminary data.</text>
</comment>
<dbReference type="OrthoDB" id="10490594at2759"/>
<organism evidence="2 3">
    <name type="scientific">Monilinia fructigena</name>
    <dbReference type="NCBI Taxonomy" id="38457"/>
    <lineage>
        <taxon>Eukaryota</taxon>
        <taxon>Fungi</taxon>
        <taxon>Dikarya</taxon>
        <taxon>Ascomycota</taxon>
        <taxon>Pezizomycotina</taxon>
        <taxon>Leotiomycetes</taxon>
        <taxon>Helotiales</taxon>
        <taxon>Sclerotiniaceae</taxon>
        <taxon>Monilinia</taxon>
    </lineage>
</organism>
<dbReference type="EMBL" id="QKRW01000012">
    <property type="protein sequence ID" value="RAL64954.1"/>
    <property type="molecule type" value="Genomic_DNA"/>
</dbReference>
<name>A0A395IYL3_9HELO</name>
<proteinExistence type="predicted"/>
<evidence type="ECO:0000313" key="3">
    <source>
        <dbReference type="Proteomes" id="UP000249056"/>
    </source>
</evidence>
<dbReference type="Proteomes" id="UP000249056">
    <property type="component" value="Unassembled WGS sequence"/>
</dbReference>
<feature type="region of interest" description="Disordered" evidence="1">
    <location>
        <begin position="46"/>
        <end position="81"/>
    </location>
</feature>
<gene>
    <name evidence="2" type="ORF">DID88_001545</name>
</gene>